<dbReference type="GeneID" id="9592755"/>
<dbReference type="Proteomes" id="UP000007431">
    <property type="component" value="Unassembled WGS sequence"/>
</dbReference>
<keyword evidence="3" id="KW-1185">Reference proteome</keyword>
<dbReference type="VEuPathDB" id="FungiDB:SCHCODRAFT_02686174"/>
<feature type="region of interest" description="Disordered" evidence="1">
    <location>
        <begin position="1"/>
        <end position="148"/>
    </location>
</feature>
<dbReference type="EMBL" id="GL377305">
    <property type="protein sequence ID" value="EFI97573.1"/>
    <property type="molecule type" value="Genomic_DNA"/>
</dbReference>
<feature type="compositionally biased region" description="Low complexity" evidence="1">
    <location>
        <begin position="58"/>
        <end position="70"/>
    </location>
</feature>
<dbReference type="InParanoid" id="D8Q2S4"/>
<organism evidence="3">
    <name type="scientific">Schizophyllum commune (strain H4-8 / FGSC 9210)</name>
    <name type="common">Split gill fungus</name>
    <dbReference type="NCBI Taxonomy" id="578458"/>
    <lineage>
        <taxon>Eukaryota</taxon>
        <taxon>Fungi</taxon>
        <taxon>Dikarya</taxon>
        <taxon>Basidiomycota</taxon>
        <taxon>Agaricomycotina</taxon>
        <taxon>Agaricomycetes</taxon>
        <taxon>Agaricomycetidae</taxon>
        <taxon>Agaricales</taxon>
        <taxon>Schizophyllaceae</taxon>
        <taxon>Schizophyllum</taxon>
    </lineage>
</organism>
<feature type="non-terminal residue" evidence="2">
    <location>
        <position position="752"/>
    </location>
</feature>
<feature type="compositionally biased region" description="Basic and acidic residues" evidence="1">
    <location>
        <begin position="743"/>
        <end position="752"/>
    </location>
</feature>
<dbReference type="HOGENOM" id="CLU_370128_0_0_1"/>
<feature type="compositionally biased region" description="Basic and acidic residues" evidence="1">
    <location>
        <begin position="81"/>
        <end position="95"/>
    </location>
</feature>
<feature type="region of interest" description="Disordered" evidence="1">
    <location>
        <begin position="489"/>
        <end position="556"/>
    </location>
</feature>
<evidence type="ECO:0000256" key="1">
    <source>
        <dbReference type="SAM" id="MobiDB-lite"/>
    </source>
</evidence>
<feature type="region of interest" description="Disordered" evidence="1">
    <location>
        <begin position="417"/>
        <end position="476"/>
    </location>
</feature>
<sequence length="752" mass="81033">MVVRGECVRAHQDAGGFYAKEDERHFADPLFTPPSSPSYQQHPTPSSTAVDSPPNVLSSSTSASEQSTPTYTSMHLPLDADEVKTSDASKNDGEVKGLNPDEDEDADAEGEDDDGEWVPAIQGGQLPSSIPQDNSLQPTLPPSSPSTAAHSAFIATLSETSRTQLVIDNASNTHHQHSNAEYTARANCADLSVNCIGTENDNAIRQVHSIQPAIAGHGVADVADATQDALNTANVLNTGTHREGQDAGSVAPFHNLDISLSDLPANPDVWTTTQPERYADVSSALSTSLRSPYSFTEEELPFGAYDASGTLPFLGAQRGSGQTVFGSRYESHQQLWDNMHAHQVFLSSGMQTAHAGFGRATSAGIFLPTDPLHHHRAPSDLSSYITPPFVHARSAAPAGNAILSSRDAQSDLIFIPSTSSSPVSALPQSAKGKGKAIASNTEQGPSDHPRPVAKLPSRSRLRTQASSRRTQAAAANVPLLDFQRQEVHYGHGQTQASAGPSRLPTHPSSTHTPMTIAPTSPSAATASSPYYSSSFPSTSRPAGSCAPSTTPAPPTQQDYMSNFRVDIDERLPAPYVIHPETGELQIFVRDCCWVGPNGEVCRHDISKRLEKWRHAKDGVRALLYINALRWRTCITGEELRLGPHGKSGSKKARGSKEALNTDRDRCEKGEKDKGDERSQQKGQELNSSQARGKKLKCCLRDPKTGIFCGQEFTYGEISGHVCRIHYDMPEWRKRGCNSDADADDRPTKKART</sequence>
<gene>
    <name evidence="2" type="ORF">SCHCODRAFT_107582</name>
</gene>
<feature type="compositionally biased region" description="Low complexity" evidence="1">
    <location>
        <begin position="462"/>
        <end position="475"/>
    </location>
</feature>
<dbReference type="KEGG" id="scm:SCHCO_02686174"/>
<feature type="compositionally biased region" description="Polar residues" evidence="1">
    <location>
        <begin position="125"/>
        <end position="134"/>
    </location>
</feature>
<feature type="compositionally biased region" description="Basic and acidic residues" evidence="1">
    <location>
        <begin position="1"/>
        <end position="12"/>
    </location>
</feature>
<evidence type="ECO:0000313" key="2">
    <source>
        <dbReference type="EMBL" id="EFI97573.1"/>
    </source>
</evidence>
<feature type="region of interest" description="Disordered" evidence="1">
    <location>
        <begin position="732"/>
        <end position="752"/>
    </location>
</feature>
<protein>
    <submittedName>
        <fullName evidence="2">Uncharacterized protein</fullName>
    </submittedName>
</protein>
<reference evidence="2 3" key="1">
    <citation type="journal article" date="2010" name="Nat. Biotechnol.">
        <title>Genome sequence of the model mushroom Schizophyllum commune.</title>
        <authorList>
            <person name="Ohm R.A."/>
            <person name="de Jong J.F."/>
            <person name="Lugones L.G."/>
            <person name="Aerts A."/>
            <person name="Kothe E."/>
            <person name="Stajich J.E."/>
            <person name="de Vries R.P."/>
            <person name="Record E."/>
            <person name="Levasseur A."/>
            <person name="Baker S.E."/>
            <person name="Bartholomew K.A."/>
            <person name="Coutinho P.M."/>
            <person name="Erdmann S."/>
            <person name="Fowler T.J."/>
            <person name="Gathman A.C."/>
            <person name="Lombard V."/>
            <person name="Henrissat B."/>
            <person name="Knabe N."/>
            <person name="Kuees U."/>
            <person name="Lilly W.W."/>
            <person name="Lindquist E."/>
            <person name="Lucas S."/>
            <person name="Magnuson J.K."/>
            <person name="Piumi F."/>
            <person name="Raudaskoski M."/>
            <person name="Salamov A."/>
            <person name="Schmutz J."/>
            <person name="Schwarze F.W.M.R."/>
            <person name="vanKuyk P.A."/>
            <person name="Horton J.S."/>
            <person name="Grigoriev I.V."/>
            <person name="Woesten H.A.B."/>
        </authorList>
    </citation>
    <scope>NUCLEOTIDE SEQUENCE [LARGE SCALE GENOMIC DNA]</scope>
    <source>
        <strain evidence="3">H4-8 / FGSC 9210</strain>
    </source>
</reference>
<feature type="compositionally biased region" description="Acidic residues" evidence="1">
    <location>
        <begin position="100"/>
        <end position="116"/>
    </location>
</feature>
<accession>D8Q2S4</accession>
<feature type="compositionally biased region" description="Polar residues" evidence="1">
    <location>
        <begin position="417"/>
        <end position="427"/>
    </location>
</feature>
<feature type="compositionally biased region" description="Low complexity" evidence="1">
    <location>
        <begin position="504"/>
        <end position="549"/>
    </location>
</feature>
<feature type="compositionally biased region" description="Basic and acidic residues" evidence="1">
    <location>
        <begin position="654"/>
        <end position="679"/>
    </location>
</feature>
<evidence type="ECO:0000313" key="3">
    <source>
        <dbReference type="Proteomes" id="UP000007431"/>
    </source>
</evidence>
<feature type="compositionally biased region" description="Polar residues" evidence="1">
    <location>
        <begin position="37"/>
        <end position="50"/>
    </location>
</feature>
<name>D8Q2S4_SCHCM</name>
<proteinExistence type="predicted"/>
<dbReference type="AlphaFoldDB" id="D8Q2S4"/>
<feature type="region of interest" description="Disordered" evidence="1">
    <location>
        <begin position="644"/>
        <end position="688"/>
    </location>
</feature>